<evidence type="ECO:0000313" key="2">
    <source>
        <dbReference type="EMBL" id="CAE0117032.1"/>
    </source>
</evidence>
<proteinExistence type="predicted"/>
<dbReference type="InterPro" id="IPR035897">
    <property type="entry name" value="Toll_tir_struct_dom_sf"/>
</dbReference>
<reference evidence="2" key="1">
    <citation type="submission" date="2021-01" db="EMBL/GenBank/DDBJ databases">
        <authorList>
            <person name="Corre E."/>
            <person name="Pelletier E."/>
            <person name="Niang G."/>
            <person name="Scheremetjew M."/>
            <person name="Finn R."/>
            <person name="Kale V."/>
            <person name="Holt S."/>
            <person name="Cochrane G."/>
            <person name="Meng A."/>
            <person name="Brown T."/>
            <person name="Cohen L."/>
        </authorList>
    </citation>
    <scope>NUCLEOTIDE SEQUENCE</scope>
    <source>
        <strain evidence="2">CCMP281</strain>
    </source>
</reference>
<dbReference type="SUPFAM" id="SSF52200">
    <property type="entry name" value="Toll/Interleukin receptor TIR domain"/>
    <property type="match status" value="1"/>
</dbReference>
<dbReference type="Gene3D" id="3.40.50.10140">
    <property type="entry name" value="Toll/interleukin-1 receptor homology (TIR) domain"/>
    <property type="match status" value="1"/>
</dbReference>
<protein>
    <recommendedName>
        <fullName evidence="1">TIR domain-containing protein</fullName>
    </recommendedName>
</protein>
<name>A0A7S3F178_9EUKA</name>
<dbReference type="AlphaFoldDB" id="A0A7S3F178"/>
<gene>
    <name evidence="2" type="ORF">HERI1096_LOCUS17731</name>
</gene>
<accession>A0A7S3F178</accession>
<organism evidence="2">
    <name type="scientific">Haptolina ericina</name>
    <dbReference type="NCBI Taxonomy" id="156174"/>
    <lineage>
        <taxon>Eukaryota</taxon>
        <taxon>Haptista</taxon>
        <taxon>Haptophyta</taxon>
        <taxon>Prymnesiophyceae</taxon>
        <taxon>Prymnesiales</taxon>
        <taxon>Prymnesiaceae</taxon>
        <taxon>Haptolina</taxon>
    </lineage>
</organism>
<dbReference type="EMBL" id="HBHX01031820">
    <property type="protein sequence ID" value="CAE0117032.1"/>
    <property type="molecule type" value="Transcribed_RNA"/>
</dbReference>
<feature type="domain" description="TIR" evidence="1">
    <location>
        <begin position="208"/>
        <end position="300"/>
    </location>
</feature>
<sequence length="360" mass="39156">MAAREEMRLLSEALGVFSVLQSVKLDSDENIAAAVKFCDEKGAESVDDIVQNGFVDDFVSALRLKSIPARNLKAALQPLHSLASQLSHRGERPASSRPQEVKMPGWMERALGGGGGASTSTQALTKGSIDAFISSRPQLSARPIEPKLLLREGAPVTTEQANDLQQSLHAHLGSRSWDEWWPQVCISYATGTRPGVDARGAGPGMLQAAAIMQALHGAGIPCASGLHVPPGSNWKDFLIKIDSRFSRCEVLIVLLSSAFFRSHPCLLEVHKATQAKRMKIIPLRCEEPLPNKDEQWLDVGMQDARLLDEVQSQLGSINALPARGLFFDDEKYLKELVAQITKEVSRGTTPNVKAGARHKT</sequence>
<evidence type="ECO:0000259" key="1">
    <source>
        <dbReference type="Pfam" id="PF13676"/>
    </source>
</evidence>
<dbReference type="Pfam" id="PF13676">
    <property type="entry name" value="TIR_2"/>
    <property type="match status" value="1"/>
</dbReference>
<dbReference type="GO" id="GO:0007165">
    <property type="term" value="P:signal transduction"/>
    <property type="evidence" value="ECO:0007669"/>
    <property type="project" value="InterPro"/>
</dbReference>
<dbReference type="InterPro" id="IPR000157">
    <property type="entry name" value="TIR_dom"/>
</dbReference>